<dbReference type="Gene3D" id="3.30.70.1820">
    <property type="entry name" value="L1 transposable element, RRM domain"/>
    <property type="match status" value="1"/>
</dbReference>
<dbReference type="AlphaFoldDB" id="A0AAV7M6H0"/>
<name>A0AAV7M6H0_PLEWA</name>
<comment type="caution">
    <text evidence="2">The sequence shown here is derived from an EMBL/GenBank/DDBJ whole genome shotgun (WGS) entry which is preliminary data.</text>
</comment>
<proteinExistence type="predicted"/>
<dbReference type="Pfam" id="PF02994">
    <property type="entry name" value="Transposase_22"/>
    <property type="match status" value="1"/>
</dbReference>
<organism evidence="2 3">
    <name type="scientific">Pleurodeles waltl</name>
    <name type="common">Iberian ribbed newt</name>
    <dbReference type="NCBI Taxonomy" id="8319"/>
    <lineage>
        <taxon>Eukaryota</taxon>
        <taxon>Metazoa</taxon>
        <taxon>Chordata</taxon>
        <taxon>Craniata</taxon>
        <taxon>Vertebrata</taxon>
        <taxon>Euteleostomi</taxon>
        <taxon>Amphibia</taxon>
        <taxon>Batrachia</taxon>
        <taxon>Caudata</taxon>
        <taxon>Salamandroidea</taxon>
        <taxon>Salamandridae</taxon>
        <taxon>Pleurodelinae</taxon>
        <taxon>Pleurodeles</taxon>
    </lineage>
</organism>
<feature type="domain" description="L1 transposable element RRM" evidence="1">
    <location>
        <begin position="82"/>
        <end position="176"/>
    </location>
</feature>
<protein>
    <recommendedName>
        <fullName evidence="1">L1 transposable element RRM domain-containing protein</fullName>
    </recommendedName>
</protein>
<reference evidence="2" key="1">
    <citation type="journal article" date="2022" name="bioRxiv">
        <title>Sequencing and chromosome-scale assembly of the giantPleurodeles waltlgenome.</title>
        <authorList>
            <person name="Brown T."/>
            <person name="Elewa A."/>
            <person name="Iarovenko S."/>
            <person name="Subramanian E."/>
            <person name="Araus A.J."/>
            <person name="Petzold A."/>
            <person name="Susuki M."/>
            <person name="Suzuki K.-i.T."/>
            <person name="Hayashi T."/>
            <person name="Toyoda A."/>
            <person name="Oliveira C."/>
            <person name="Osipova E."/>
            <person name="Leigh N.D."/>
            <person name="Simon A."/>
            <person name="Yun M.H."/>
        </authorList>
    </citation>
    <scope>NUCLEOTIDE SEQUENCE</scope>
    <source>
        <strain evidence="2">20211129_DDA</strain>
        <tissue evidence="2">Liver</tissue>
    </source>
</reference>
<dbReference type="InterPro" id="IPR004244">
    <property type="entry name" value="Transposase_22"/>
</dbReference>
<sequence>MLRVPSMEVKGGFETSNSNRTEIRSLCGKMIDELAGRTDPLEKKVGDLKVAVEKNKEKIQSLKAGEENVITKLESLENNQRRNNLRFLRVPEGMEGDDLKGLVVHLIIQGVQIKDAEVDIARDIQRVHRDPFRKPPNRDKPRKILVCFHAYAIKECTLVAALKKKSLLVEGVPFEMRLDLSSITFNKQWELGKRTDVLKELGATAGLKFLTSLRVMANNKIYTFKDCREVDVLIKTLKKGS</sequence>
<dbReference type="PANTHER" id="PTHR11505">
    <property type="entry name" value="L1 TRANSPOSABLE ELEMENT-RELATED"/>
    <property type="match status" value="1"/>
</dbReference>
<dbReference type="Proteomes" id="UP001066276">
    <property type="component" value="Chromosome 10"/>
</dbReference>
<evidence type="ECO:0000313" key="3">
    <source>
        <dbReference type="Proteomes" id="UP001066276"/>
    </source>
</evidence>
<dbReference type="InterPro" id="IPR043636">
    <property type="entry name" value="L1_RRM_dom"/>
</dbReference>
<keyword evidence="3" id="KW-1185">Reference proteome</keyword>
<evidence type="ECO:0000259" key="1">
    <source>
        <dbReference type="Pfam" id="PF02994"/>
    </source>
</evidence>
<accession>A0AAV7M6H0</accession>
<dbReference type="EMBL" id="JANPWB010000014">
    <property type="protein sequence ID" value="KAJ1099396.1"/>
    <property type="molecule type" value="Genomic_DNA"/>
</dbReference>
<gene>
    <name evidence="2" type="ORF">NDU88_004497</name>
</gene>
<evidence type="ECO:0000313" key="2">
    <source>
        <dbReference type="EMBL" id="KAJ1099396.1"/>
    </source>
</evidence>